<evidence type="ECO:0000313" key="13">
    <source>
        <dbReference type="Proteomes" id="UP000765160"/>
    </source>
</evidence>
<evidence type="ECO:0000313" key="12">
    <source>
        <dbReference type="EMBL" id="NKE44130.1"/>
    </source>
</evidence>
<organism evidence="12 13">
    <name type="scientific">Falsiroseomonas frigidaquae</name>
    <dbReference type="NCBI Taxonomy" id="487318"/>
    <lineage>
        <taxon>Bacteria</taxon>
        <taxon>Pseudomonadati</taxon>
        <taxon>Pseudomonadota</taxon>
        <taxon>Alphaproteobacteria</taxon>
        <taxon>Acetobacterales</taxon>
        <taxon>Roseomonadaceae</taxon>
        <taxon>Falsiroseomonas</taxon>
    </lineage>
</organism>
<dbReference type="Pfam" id="PF02397">
    <property type="entry name" value="Bac_transf"/>
    <property type="match status" value="1"/>
</dbReference>
<dbReference type="Proteomes" id="UP000765160">
    <property type="component" value="Unassembled WGS sequence"/>
</dbReference>
<sequence>MSDMFPDAVSRYAAGQGRLGGSLRLRGVRRRALQWLALPAADLFAAQLGILLAFTGLSALADPLAPPLQWEAPLGAALGVALLAAHRLLGLYDTTGHGALERLRLRVIGAVAAPCLAVTILVAFDLAANVTLSSIILASALAGAIGLLLEGLLRPVMIRHGAWGSPALVLGSGAAAAGLAERLMRQPELGLRPIGFAADCVAAEAPMPLPNLGTVAEAARSHGGAVAVIAMTGEMASGEIARLPFHRIIAVPDSGNLPTLRVNFRSLGGDLGLEVSNLSQAVAQRRIKRGLELLITIPVFLVAIPVVLVLALMIKAISPGPAIYVQRRVGLHGRPVDVLKLRTMHIGAENLLAELLARDPAARAEWDTHMKLAHDPRVLPVIGDFLRRSSLDELPQLWNVLRGDLSLIGPRPFPDYHVARFDQDFQQLRMSVKPGLTGLWQVAERSNADLRRQEALDTFYIRNWSLWLDLYIVLRTLPAVLRAQGAR</sequence>
<dbReference type="InterPro" id="IPR017475">
    <property type="entry name" value="EPS_sugar_tfrase"/>
</dbReference>
<gene>
    <name evidence="12" type="ORF">HB662_05040</name>
</gene>
<evidence type="ECO:0000256" key="10">
    <source>
        <dbReference type="SAM" id="Phobius"/>
    </source>
</evidence>
<name>A0ABX1EUC1_9PROT</name>
<protein>
    <submittedName>
        <fullName evidence="12">Exopolysaccharide biosynthesis polyprenyl glycosylphosphotransferase</fullName>
    </submittedName>
</protein>
<dbReference type="RefSeq" id="WP_168047845.1">
    <property type="nucleotide sequence ID" value="NZ_JAATJR010000002.1"/>
</dbReference>
<comment type="similarity">
    <text evidence="3">Belongs to the bacterial sugar transferase family.</text>
</comment>
<evidence type="ECO:0000256" key="9">
    <source>
        <dbReference type="ARBA" id="ARBA00023169"/>
    </source>
</evidence>
<dbReference type="NCBIfam" id="TIGR03025">
    <property type="entry name" value="EPS_sugtrans"/>
    <property type="match status" value="1"/>
</dbReference>
<evidence type="ECO:0000256" key="7">
    <source>
        <dbReference type="ARBA" id="ARBA00022989"/>
    </source>
</evidence>
<feature type="domain" description="Bacterial sugar transferase" evidence="11">
    <location>
        <begin position="288"/>
        <end position="481"/>
    </location>
</feature>
<feature type="transmembrane region" description="Helical" evidence="10">
    <location>
        <begin position="74"/>
        <end position="92"/>
    </location>
</feature>
<keyword evidence="7 10" id="KW-1133">Transmembrane helix</keyword>
<dbReference type="PANTHER" id="PTHR30576:SF4">
    <property type="entry name" value="UNDECAPRENYL-PHOSPHATE GALACTOSE PHOSPHOTRANSFERASE"/>
    <property type="match status" value="1"/>
</dbReference>
<dbReference type="InterPro" id="IPR003362">
    <property type="entry name" value="Bact_transf"/>
</dbReference>
<evidence type="ECO:0000259" key="11">
    <source>
        <dbReference type="Pfam" id="PF02397"/>
    </source>
</evidence>
<evidence type="ECO:0000256" key="1">
    <source>
        <dbReference type="ARBA" id="ARBA00004141"/>
    </source>
</evidence>
<comment type="subcellular location">
    <subcellularLocation>
        <location evidence="2">Cell membrane</location>
    </subcellularLocation>
    <subcellularLocation>
        <location evidence="1">Membrane</location>
        <topology evidence="1">Multi-pass membrane protein</topology>
    </subcellularLocation>
</comment>
<evidence type="ECO:0000256" key="8">
    <source>
        <dbReference type="ARBA" id="ARBA00023136"/>
    </source>
</evidence>
<feature type="transmembrane region" description="Helical" evidence="10">
    <location>
        <begin position="293"/>
        <end position="314"/>
    </location>
</feature>
<comment type="caution">
    <text evidence="12">The sequence shown here is derived from an EMBL/GenBank/DDBJ whole genome shotgun (WGS) entry which is preliminary data.</text>
</comment>
<keyword evidence="8 10" id="KW-0472">Membrane</keyword>
<evidence type="ECO:0000256" key="5">
    <source>
        <dbReference type="ARBA" id="ARBA00022679"/>
    </source>
</evidence>
<feature type="transmembrane region" description="Helical" evidence="10">
    <location>
        <begin position="32"/>
        <end position="54"/>
    </location>
</feature>
<evidence type="ECO:0000256" key="2">
    <source>
        <dbReference type="ARBA" id="ARBA00004236"/>
    </source>
</evidence>
<keyword evidence="4" id="KW-1003">Cell membrane</keyword>
<reference evidence="12 13" key="1">
    <citation type="submission" date="2020-03" db="EMBL/GenBank/DDBJ databases">
        <title>Roseomonas selenitidurans sp. nov. isolated from soil.</title>
        <authorList>
            <person name="Liu H."/>
        </authorList>
    </citation>
    <scope>NUCLEOTIDE SEQUENCE [LARGE SCALE GENOMIC DNA]</scope>
    <source>
        <strain evidence="12 13">JCM 15073</strain>
    </source>
</reference>
<feature type="transmembrane region" description="Helical" evidence="10">
    <location>
        <begin position="130"/>
        <end position="149"/>
    </location>
</feature>
<feature type="transmembrane region" description="Helical" evidence="10">
    <location>
        <begin position="104"/>
        <end position="124"/>
    </location>
</feature>
<keyword evidence="6 10" id="KW-0812">Transmembrane</keyword>
<dbReference type="PANTHER" id="PTHR30576">
    <property type="entry name" value="COLANIC BIOSYNTHESIS UDP-GLUCOSE LIPID CARRIER TRANSFERASE"/>
    <property type="match status" value="1"/>
</dbReference>
<dbReference type="EMBL" id="JAAVTX010000002">
    <property type="protein sequence ID" value="NKE44130.1"/>
    <property type="molecule type" value="Genomic_DNA"/>
</dbReference>
<keyword evidence="5" id="KW-0808">Transferase</keyword>
<proteinExistence type="inferred from homology"/>
<evidence type="ECO:0000256" key="6">
    <source>
        <dbReference type="ARBA" id="ARBA00022692"/>
    </source>
</evidence>
<accession>A0ABX1EUC1</accession>
<evidence type="ECO:0000256" key="3">
    <source>
        <dbReference type="ARBA" id="ARBA00006464"/>
    </source>
</evidence>
<keyword evidence="13" id="KW-1185">Reference proteome</keyword>
<evidence type="ECO:0000256" key="4">
    <source>
        <dbReference type="ARBA" id="ARBA00022475"/>
    </source>
</evidence>
<keyword evidence="9" id="KW-0270">Exopolysaccharide synthesis</keyword>